<comment type="similarity">
    <text evidence="1">Belongs to the LysR transcriptional regulatory family.</text>
</comment>
<dbReference type="Gene3D" id="3.40.190.290">
    <property type="match status" value="1"/>
</dbReference>
<gene>
    <name evidence="6" type="ORF">SNR37_000249</name>
</gene>
<dbReference type="SUPFAM" id="SSF46785">
    <property type="entry name" value="Winged helix' DNA-binding domain"/>
    <property type="match status" value="1"/>
</dbReference>
<dbReference type="PANTHER" id="PTHR30126:SF40">
    <property type="entry name" value="HTH-TYPE TRANSCRIPTIONAL REGULATOR GLTR"/>
    <property type="match status" value="1"/>
</dbReference>
<dbReference type="RefSeq" id="WP_329775946.1">
    <property type="nucleotide sequence ID" value="NZ_JAYDYW010000010.1"/>
</dbReference>
<keyword evidence="2" id="KW-0805">Transcription regulation</keyword>
<feature type="domain" description="HTH lysR-type" evidence="5">
    <location>
        <begin position="1"/>
        <end position="60"/>
    </location>
</feature>
<dbReference type="Proteomes" id="UP001310248">
    <property type="component" value="Unassembled WGS sequence"/>
</dbReference>
<keyword evidence="3" id="KW-0238">DNA-binding</keyword>
<keyword evidence="7" id="KW-1185">Reference proteome</keyword>
<evidence type="ECO:0000256" key="4">
    <source>
        <dbReference type="ARBA" id="ARBA00023163"/>
    </source>
</evidence>
<keyword evidence="4" id="KW-0804">Transcription</keyword>
<dbReference type="Pfam" id="PF03466">
    <property type="entry name" value="LysR_substrate"/>
    <property type="match status" value="1"/>
</dbReference>
<dbReference type="InterPro" id="IPR036390">
    <property type="entry name" value="WH_DNA-bd_sf"/>
</dbReference>
<dbReference type="Gene3D" id="1.10.10.10">
    <property type="entry name" value="Winged helix-like DNA-binding domain superfamily/Winged helix DNA-binding domain"/>
    <property type="match status" value="1"/>
</dbReference>
<dbReference type="InterPro" id="IPR005119">
    <property type="entry name" value="LysR_subst-bd"/>
</dbReference>
<proteinExistence type="inferred from homology"/>
<sequence>MNFSIAQLQAFVHTAEKGSFKAAAVELNKRSQVIAQLVSTMEDSCDLLLFERHVRRLVITSQGQKLYRYAKRVLQTAETLSKQISSYDQDIPEQFSLALDNTLLCPELTACYMAVLEEFPTIDLKVQTGGTAQVIEWVQSGEVEMGLIFSIFSEIESVIQVPAYNFPMVDIAAAETIKKGAVVSEDEIAEMVQIVPNVVFDYAHDSHYVLSAQYIRTNNMREALEMLRFSKAWVNIPEYIAQPYLKSGVVNDFSIQGANQNVWWAEIIYQSEEAITLAGDLFAKQVQNLEKKLA</sequence>
<organism evidence="6 7">
    <name type="scientific">Agarivorans aestuarii</name>
    <dbReference type="NCBI Taxonomy" id="1563703"/>
    <lineage>
        <taxon>Bacteria</taxon>
        <taxon>Pseudomonadati</taxon>
        <taxon>Pseudomonadota</taxon>
        <taxon>Gammaproteobacteria</taxon>
        <taxon>Alteromonadales</taxon>
        <taxon>Alteromonadaceae</taxon>
        <taxon>Agarivorans</taxon>
    </lineage>
</organism>
<name>A0ABU7G7C8_9ALTE</name>
<accession>A0ABU7G7C8</accession>
<reference evidence="7" key="1">
    <citation type="submission" date="2023-07" db="EMBL/GenBank/DDBJ databases">
        <title>Draft genome sequence of Agarivorans aestuarii strain ZMCS4, a CAZymes producing bacteria isolated from the marine brown algae Clodostephus spongiosus.</title>
        <authorList>
            <person name="Lorente B."/>
            <person name="Cabral C."/>
            <person name="Frias J."/>
            <person name="Faria J."/>
            <person name="Toubarro D."/>
        </authorList>
    </citation>
    <scope>NUCLEOTIDE SEQUENCE [LARGE SCALE GENOMIC DNA]</scope>
    <source>
        <strain evidence="7">ZMCS4</strain>
    </source>
</reference>
<evidence type="ECO:0000259" key="5">
    <source>
        <dbReference type="PROSITE" id="PS50931"/>
    </source>
</evidence>
<protein>
    <submittedName>
        <fullName evidence="6">LysR family transcriptional regulator</fullName>
    </submittedName>
</protein>
<dbReference type="PANTHER" id="PTHR30126">
    <property type="entry name" value="HTH-TYPE TRANSCRIPTIONAL REGULATOR"/>
    <property type="match status" value="1"/>
</dbReference>
<evidence type="ECO:0000256" key="1">
    <source>
        <dbReference type="ARBA" id="ARBA00009437"/>
    </source>
</evidence>
<dbReference type="PROSITE" id="PS50931">
    <property type="entry name" value="HTH_LYSR"/>
    <property type="match status" value="1"/>
</dbReference>
<evidence type="ECO:0000313" key="6">
    <source>
        <dbReference type="EMBL" id="MEE1674929.1"/>
    </source>
</evidence>
<dbReference type="InterPro" id="IPR000847">
    <property type="entry name" value="LysR_HTH_N"/>
</dbReference>
<evidence type="ECO:0000256" key="2">
    <source>
        <dbReference type="ARBA" id="ARBA00023015"/>
    </source>
</evidence>
<dbReference type="Pfam" id="PF00126">
    <property type="entry name" value="HTH_1"/>
    <property type="match status" value="1"/>
</dbReference>
<evidence type="ECO:0000313" key="7">
    <source>
        <dbReference type="Proteomes" id="UP001310248"/>
    </source>
</evidence>
<dbReference type="EMBL" id="JAYDYW010000010">
    <property type="protein sequence ID" value="MEE1674929.1"/>
    <property type="molecule type" value="Genomic_DNA"/>
</dbReference>
<dbReference type="SUPFAM" id="SSF53850">
    <property type="entry name" value="Periplasmic binding protein-like II"/>
    <property type="match status" value="1"/>
</dbReference>
<evidence type="ECO:0000256" key="3">
    <source>
        <dbReference type="ARBA" id="ARBA00023125"/>
    </source>
</evidence>
<dbReference type="InterPro" id="IPR036388">
    <property type="entry name" value="WH-like_DNA-bd_sf"/>
</dbReference>
<comment type="caution">
    <text evidence="6">The sequence shown here is derived from an EMBL/GenBank/DDBJ whole genome shotgun (WGS) entry which is preliminary data.</text>
</comment>